<accession>A0ABP0YKX2</accession>
<proteinExistence type="predicted"/>
<sequence length="167" mass="17658">MNRNQIDLGQLQRLKSSKSEKTTSSQANAESKDSDYGRNDTASDESETTVDRISSRESEPETAEKTGAGGIGRSGHRLEISPSGLLNEAIADRDFVARVSGGSGSGRVDGSGGGGGGKDVFEGGVGLRRGLEGEEPQVNRRWRWRRGSDAVLRRHEGGGNQASAAEI</sequence>
<protein>
    <submittedName>
        <fullName evidence="2">Uncharacterized protein</fullName>
    </submittedName>
</protein>
<reference evidence="2 3" key="1">
    <citation type="submission" date="2024-03" db="EMBL/GenBank/DDBJ databases">
        <authorList>
            <person name="Gkanogiannis A."/>
            <person name="Becerra Lopez-Lavalle L."/>
        </authorList>
    </citation>
    <scope>NUCLEOTIDE SEQUENCE [LARGE SCALE GENOMIC DNA]</scope>
</reference>
<organism evidence="2 3">
    <name type="scientific">Citrullus colocynthis</name>
    <name type="common">colocynth</name>
    <dbReference type="NCBI Taxonomy" id="252529"/>
    <lineage>
        <taxon>Eukaryota</taxon>
        <taxon>Viridiplantae</taxon>
        <taxon>Streptophyta</taxon>
        <taxon>Embryophyta</taxon>
        <taxon>Tracheophyta</taxon>
        <taxon>Spermatophyta</taxon>
        <taxon>Magnoliopsida</taxon>
        <taxon>eudicotyledons</taxon>
        <taxon>Gunneridae</taxon>
        <taxon>Pentapetalae</taxon>
        <taxon>rosids</taxon>
        <taxon>fabids</taxon>
        <taxon>Cucurbitales</taxon>
        <taxon>Cucurbitaceae</taxon>
        <taxon>Benincaseae</taxon>
        <taxon>Citrullus</taxon>
    </lineage>
</organism>
<evidence type="ECO:0000256" key="1">
    <source>
        <dbReference type="SAM" id="MobiDB-lite"/>
    </source>
</evidence>
<name>A0ABP0YKX2_9ROSI</name>
<dbReference type="Proteomes" id="UP001642487">
    <property type="component" value="Chromosome 4"/>
</dbReference>
<keyword evidence="3" id="KW-1185">Reference proteome</keyword>
<feature type="compositionally biased region" description="Gly residues" evidence="1">
    <location>
        <begin position="101"/>
        <end position="127"/>
    </location>
</feature>
<feature type="region of interest" description="Disordered" evidence="1">
    <location>
        <begin position="98"/>
        <end position="137"/>
    </location>
</feature>
<evidence type="ECO:0000313" key="2">
    <source>
        <dbReference type="EMBL" id="CAK9320201.1"/>
    </source>
</evidence>
<gene>
    <name evidence="2" type="ORF">CITCOLO1_LOCUS12244</name>
</gene>
<evidence type="ECO:0000313" key="3">
    <source>
        <dbReference type="Proteomes" id="UP001642487"/>
    </source>
</evidence>
<feature type="region of interest" description="Disordered" evidence="1">
    <location>
        <begin position="1"/>
        <end position="79"/>
    </location>
</feature>
<dbReference type="EMBL" id="OZ021738">
    <property type="protein sequence ID" value="CAK9320201.1"/>
    <property type="molecule type" value="Genomic_DNA"/>
</dbReference>
<feature type="compositionally biased region" description="Basic and acidic residues" evidence="1">
    <location>
        <begin position="49"/>
        <end position="64"/>
    </location>
</feature>